<feature type="transmembrane region" description="Helical" evidence="6">
    <location>
        <begin position="198"/>
        <end position="216"/>
    </location>
</feature>
<evidence type="ECO:0000256" key="4">
    <source>
        <dbReference type="ARBA" id="ARBA00023136"/>
    </source>
</evidence>
<evidence type="ECO:0000256" key="3">
    <source>
        <dbReference type="ARBA" id="ARBA00022989"/>
    </source>
</evidence>
<reference evidence="8 9" key="1">
    <citation type="submission" date="2020-06" db="EMBL/GenBank/DDBJ databases">
        <authorList>
            <person name="Chanama M."/>
        </authorList>
    </citation>
    <scope>NUCLEOTIDE SEQUENCE [LARGE SCALE GENOMIC DNA]</scope>
    <source>
        <strain evidence="8 9">TBRC6557</strain>
    </source>
</reference>
<dbReference type="GO" id="GO:0016020">
    <property type="term" value="C:membrane"/>
    <property type="evidence" value="ECO:0007669"/>
    <property type="project" value="UniProtKB-SubCell"/>
</dbReference>
<keyword evidence="9" id="KW-1185">Reference proteome</keyword>
<evidence type="ECO:0000259" key="7">
    <source>
        <dbReference type="Pfam" id="PF13515"/>
    </source>
</evidence>
<organism evidence="8 9">
    <name type="scientific">Nonomuraea rhodomycinica</name>
    <dbReference type="NCBI Taxonomy" id="1712872"/>
    <lineage>
        <taxon>Bacteria</taxon>
        <taxon>Bacillati</taxon>
        <taxon>Actinomycetota</taxon>
        <taxon>Actinomycetes</taxon>
        <taxon>Streptosporangiales</taxon>
        <taxon>Streptosporangiaceae</taxon>
        <taxon>Nonomuraea</taxon>
    </lineage>
</organism>
<feature type="transmembrane region" description="Helical" evidence="6">
    <location>
        <begin position="57"/>
        <end position="77"/>
    </location>
</feature>
<evidence type="ECO:0000256" key="5">
    <source>
        <dbReference type="SAM" id="MobiDB-lite"/>
    </source>
</evidence>
<keyword evidence="3 6" id="KW-1133">Transmembrane helix</keyword>
<evidence type="ECO:0000313" key="9">
    <source>
        <dbReference type="Proteomes" id="UP000546126"/>
    </source>
</evidence>
<dbReference type="EMBL" id="JABWGO010000001">
    <property type="protein sequence ID" value="NUW39242.1"/>
    <property type="molecule type" value="Genomic_DNA"/>
</dbReference>
<keyword evidence="2 6" id="KW-0812">Transmembrane</keyword>
<dbReference type="Pfam" id="PF13515">
    <property type="entry name" value="FUSC_2"/>
    <property type="match status" value="1"/>
</dbReference>
<feature type="domain" description="Integral membrane bound transporter" evidence="7">
    <location>
        <begin position="211"/>
        <end position="327"/>
    </location>
</feature>
<proteinExistence type="predicted"/>
<feature type="region of interest" description="Disordered" evidence="5">
    <location>
        <begin position="340"/>
        <end position="378"/>
    </location>
</feature>
<keyword evidence="4 6" id="KW-0472">Membrane</keyword>
<dbReference type="RefSeq" id="WP_175598812.1">
    <property type="nucleotide sequence ID" value="NZ_JABWGO010000001.1"/>
</dbReference>
<sequence length="378" mass="38243">MIWMRMAVAALGVGGPVALGVAAGRPALGALAAVGALAATGVPSAASQGDGTASAGAILRGAASTVGAVAAAGFAGAAVTGHGWGGAVALVLMAAVSALAGGLSRPMAELTTRFVTFMVITTGPARNGHPAAVAAVVAAGVAWGVLLALPLALALARRADDPPQRALTHATGDTARRRGASFVRRVRRGAWSATSRRYAVRLTACLGAAQGIALLWPHPTGSWISVTVVIVVRRQLTGAARRAVERAAGTAAGALAAAALPLWALTAWPFTLVVAGLAGLRPAVKEHHPALYAAVMTPLVLLLTGGAPAGLAGLRIADTAIGCALALGFGYLPWAVRRREQPHQQDQRQAHERDQEDDRADRAASRPDTVRSTRADVE</sequence>
<dbReference type="InterPro" id="IPR049453">
    <property type="entry name" value="Memb_transporter_dom"/>
</dbReference>
<feature type="transmembrane region" description="Helical" evidence="6">
    <location>
        <begin position="131"/>
        <end position="156"/>
    </location>
</feature>
<feature type="transmembrane region" description="Helical" evidence="6">
    <location>
        <begin position="290"/>
        <end position="310"/>
    </location>
</feature>
<protein>
    <submittedName>
        <fullName evidence="8">FUSC family protein</fullName>
    </submittedName>
</protein>
<evidence type="ECO:0000313" key="8">
    <source>
        <dbReference type="EMBL" id="NUW39242.1"/>
    </source>
</evidence>
<accession>A0A7Y6M943</accession>
<evidence type="ECO:0000256" key="6">
    <source>
        <dbReference type="SAM" id="Phobius"/>
    </source>
</evidence>
<feature type="transmembrane region" description="Helical" evidence="6">
    <location>
        <begin position="84"/>
        <end position="103"/>
    </location>
</feature>
<gene>
    <name evidence="8" type="ORF">HT134_03730</name>
</gene>
<evidence type="ECO:0000256" key="1">
    <source>
        <dbReference type="ARBA" id="ARBA00004141"/>
    </source>
</evidence>
<feature type="transmembrane region" description="Helical" evidence="6">
    <location>
        <begin position="316"/>
        <end position="336"/>
    </location>
</feature>
<name>A0A7Y6M943_9ACTN</name>
<evidence type="ECO:0000256" key="2">
    <source>
        <dbReference type="ARBA" id="ARBA00022692"/>
    </source>
</evidence>
<comment type="caution">
    <text evidence="8">The sequence shown here is derived from an EMBL/GenBank/DDBJ whole genome shotgun (WGS) entry which is preliminary data.</text>
</comment>
<feature type="transmembrane region" description="Helical" evidence="6">
    <location>
        <begin position="254"/>
        <end position="278"/>
    </location>
</feature>
<comment type="subcellular location">
    <subcellularLocation>
        <location evidence="1">Membrane</location>
        <topology evidence="1">Multi-pass membrane protein</topology>
    </subcellularLocation>
</comment>
<dbReference type="AlphaFoldDB" id="A0A7Y6M943"/>
<dbReference type="Proteomes" id="UP000546126">
    <property type="component" value="Unassembled WGS sequence"/>
</dbReference>